<dbReference type="InterPro" id="IPR000639">
    <property type="entry name" value="Epox_hydrolase-like"/>
</dbReference>
<dbReference type="PRINTS" id="PR00412">
    <property type="entry name" value="EPOXHYDRLASE"/>
</dbReference>
<dbReference type="EMBL" id="CAEZSR010000018">
    <property type="protein sequence ID" value="CAB4547506.1"/>
    <property type="molecule type" value="Genomic_DNA"/>
</dbReference>
<feature type="domain" description="AB hydrolase-1" evidence="1">
    <location>
        <begin position="47"/>
        <end position="300"/>
    </location>
</feature>
<reference evidence="2" key="1">
    <citation type="submission" date="2020-05" db="EMBL/GenBank/DDBJ databases">
        <authorList>
            <person name="Chiriac C."/>
            <person name="Salcher M."/>
            <person name="Ghai R."/>
            <person name="Kavagutti S V."/>
        </authorList>
    </citation>
    <scope>NUCLEOTIDE SEQUENCE</scope>
</reference>
<sequence>MADPDPSPATPGAYPGVVEPEREYRIDAGGVQIAVHEWGSESADPLFCVHGGFDFARTYDVFAPKLAEAGWRVIAWDQRGHGDSEHAALYSWDGDLRDAMAVMDSVTDRPAPVIGHSKGGSLMIQLADAQPFRFSHLVNLDGIPYKRRIPDASEHERTRMAASEITGWLDHRRRTATAERKPGTLEELARRRGRMNPRLSFEWLCHLVSVGAFEREDGWRWKIDPSMRFGGFGPWRPEWTITRLPGLPMPFLGILGREQEEMGWGTLPHHVYPYLPPGGRCEVLDDVGHFVHIEQPDLVAGMVLEFLAARS</sequence>
<protein>
    <submittedName>
        <fullName evidence="2">Unannotated protein</fullName>
    </submittedName>
</protein>
<accession>A0A6J6C8B0</accession>
<dbReference type="AlphaFoldDB" id="A0A6J6C8B0"/>
<gene>
    <name evidence="2" type="ORF">UFOPK1493_00790</name>
</gene>
<dbReference type="Gene3D" id="3.40.50.1820">
    <property type="entry name" value="alpha/beta hydrolase"/>
    <property type="match status" value="1"/>
</dbReference>
<dbReference type="PANTHER" id="PTHR43194:SF2">
    <property type="entry name" value="PEROXISOMAL MEMBRANE PROTEIN LPX1"/>
    <property type="match status" value="1"/>
</dbReference>
<dbReference type="InterPro" id="IPR000073">
    <property type="entry name" value="AB_hydrolase_1"/>
</dbReference>
<dbReference type="SUPFAM" id="SSF53474">
    <property type="entry name" value="alpha/beta-Hydrolases"/>
    <property type="match status" value="1"/>
</dbReference>
<organism evidence="2">
    <name type="scientific">freshwater metagenome</name>
    <dbReference type="NCBI Taxonomy" id="449393"/>
    <lineage>
        <taxon>unclassified sequences</taxon>
        <taxon>metagenomes</taxon>
        <taxon>ecological metagenomes</taxon>
    </lineage>
</organism>
<dbReference type="Pfam" id="PF12697">
    <property type="entry name" value="Abhydrolase_6"/>
    <property type="match status" value="1"/>
</dbReference>
<evidence type="ECO:0000313" key="2">
    <source>
        <dbReference type="EMBL" id="CAB4547506.1"/>
    </source>
</evidence>
<dbReference type="InterPro" id="IPR050228">
    <property type="entry name" value="Carboxylesterase_BioH"/>
</dbReference>
<dbReference type="GO" id="GO:0003824">
    <property type="term" value="F:catalytic activity"/>
    <property type="evidence" value="ECO:0007669"/>
    <property type="project" value="InterPro"/>
</dbReference>
<proteinExistence type="predicted"/>
<evidence type="ECO:0000259" key="1">
    <source>
        <dbReference type="Pfam" id="PF12697"/>
    </source>
</evidence>
<dbReference type="PANTHER" id="PTHR43194">
    <property type="entry name" value="HYDROLASE ALPHA/BETA FOLD FAMILY"/>
    <property type="match status" value="1"/>
</dbReference>
<name>A0A6J6C8B0_9ZZZZ</name>
<dbReference type="InterPro" id="IPR029058">
    <property type="entry name" value="AB_hydrolase_fold"/>
</dbReference>